<dbReference type="Proteomes" id="UP000475325">
    <property type="component" value="Unassembled WGS sequence"/>
</dbReference>
<gene>
    <name evidence="2" type="ORF">TWF102_003181</name>
</gene>
<reference evidence="2 3" key="1">
    <citation type="submission" date="2019-06" db="EMBL/GenBank/DDBJ databases">
        <authorList>
            <person name="Palmer J.M."/>
        </authorList>
    </citation>
    <scope>NUCLEOTIDE SEQUENCE [LARGE SCALE GENOMIC DNA]</scope>
    <source>
        <strain evidence="2 3">TWF102</strain>
    </source>
</reference>
<feature type="transmembrane region" description="Helical" evidence="1">
    <location>
        <begin position="20"/>
        <end position="42"/>
    </location>
</feature>
<sequence>MQPLPRRLLVYFTGPMDLSSHAAIIIGIFVGVVSTSVQSLGLTLQRKSHLLEEERPSQRPPYRRRRWQVGNLLSKSPGKKEVRRKLKLKKIGFYRSVWDYS</sequence>
<keyword evidence="1" id="KW-0472">Membrane</keyword>
<dbReference type="EMBL" id="WIQW01000161">
    <property type="protein sequence ID" value="KAF3079002.1"/>
    <property type="molecule type" value="Genomic_DNA"/>
</dbReference>
<keyword evidence="1" id="KW-0812">Transmembrane</keyword>
<accession>A0A7C8MZF5</accession>
<evidence type="ECO:0000313" key="3">
    <source>
        <dbReference type="Proteomes" id="UP000475325"/>
    </source>
</evidence>
<comment type="caution">
    <text evidence="2">The sequence shown here is derived from an EMBL/GenBank/DDBJ whole genome shotgun (WGS) entry which is preliminary data.</text>
</comment>
<dbReference type="AlphaFoldDB" id="A0A7C8MZF5"/>
<evidence type="ECO:0000256" key="1">
    <source>
        <dbReference type="SAM" id="Phobius"/>
    </source>
</evidence>
<keyword evidence="1" id="KW-1133">Transmembrane helix</keyword>
<proteinExistence type="predicted"/>
<organism evidence="2 3">
    <name type="scientific">Orbilia oligospora</name>
    <name type="common">Nematode-trapping fungus</name>
    <name type="synonym">Arthrobotrys oligospora</name>
    <dbReference type="NCBI Taxonomy" id="2813651"/>
    <lineage>
        <taxon>Eukaryota</taxon>
        <taxon>Fungi</taxon>
        <taxon>Dikarya</taxon>
        <taxon>Ascomycota</taxon>
        <taxon>Pezizomycotina</taxon>
        <taxon>Orbiliomycetes</taxon>
        <taxon>Orbiliales</taxon>
        <taxon>Orbiliaceae</taxon>
        <taxon>Orbilia</taxon>
    </lineage>
</organism>
<name>A0A7C8MZF5_ORBOL</name>
<evidence type="ECO:0000313" key="2">
    <source>
        <dbReference type="EMBL" id="KAF3079002.1"/>
    </source>
</evidence>
<protein>
    <submittedName>
        <fullName evidence="2">Uncharacterized protein</fullName>
    </submittedName>
</protein>